<feature type="compositionally biased region" description="Basic and acidic residues" evidence="1">
    <location>
        <begin position="196"/>
        <end position="211"/>
    </location>
</feature>
<organism evidence="3 4">
    <name type="scientific">Clostridium collagenovorans DSM 3089</name>
    <dbReference type="NCBI Taxonomy" id="1121306"/>
    <lineage>
        <taxon>Bacteria</taxon>
        <taxon>Bacillati</taxon>
        <taxon>Bacillota</taxon>
        <taxon>Clostridia</taxon>
        <taxon>Eubacteriales</taxon>
        <taxon>Clostridiaceae</taxon>
        <taxon>Clostridium</taxon>
    </lineage>
</organism>
<evidence type="ECO:0000256" key="1">
    <source>
        <dbReference type="SAM" id="MobiDB-lite"/>
    </source>
</evidence>
<dbReference type="Proteomes" id="UP000184526">
    <property type="component" value="Unassembled WGS sequence"/>
</dbReference>
<dbReference type="STRING" id="1121306.SAMN02745196_01579"/>
<dbReference type="OrthoDB" id="1705475at2"/>
<feature type="domain" description="DUF7922" evidence="2">
    <location>
        <begin position="10"/>
        <end position="127"/>
    </location>
</feature>
<sequence length="425" mass="48685">MTPKKNYSRFFIILQEEERGYTLDRDKTPSGYVKLEKNHGKCKVSYYVQNINPKMQPYYMALVCADNDNKKIVNLGKLSFDDSGKIEVSNDYDSENISGTGISMEKVTGAAIVKLVDNNVIGIMSGFNASIPPKGWQNYELVMSQKGDTRAAVNMFDSYEERIEMSKSKSRAEKADVSIEQDQKEVSNSELNNCDEESKVREESNNEKVKAAESSNEDDVVEVESIHDEECEIESESLTESNAIVDMERSKSDADSSEDDKLDLYEYDYSGEEEYYEEDEEAPVGVTGQYFRGIVEDCEDFVELEEEIHNCKWKKVAVKDIEELHNMCNYDKHVVLYYPMACYHSYITKHGHFIFGMKMDKNNKLKYLVYGIPGGRSKEDQPFGGKTGFVTWIPCKGKHDHGYWVMFYDYKNSTVVIPVSFLLVL</sequence>
<evidence type="ECO:0000259" key="2">
    <source>
        <dbReference type="Pfam" id="PF25538"/>
    </source>
</evidence>
<dbReference type="AlphaFoldDB" id="A0A1M5W6C6"/>
<feature type="compositionally biased region" description="Acidic residues" evidence="1">
    <location>
        <begin position="215"/>
        <end position="237"/>
    </location>
</feature>
<evidence type="ECO:0000313" key="3">
    <source>
        <dbReference type="EMBL" id="SHH83011.1"/>
    </source>
</evidence>
<keyword evidence="4" id="KW-1185">Reference proteome</keyword>
<evidence type="ECO:0000313" key="4">
    <source>
        <dbReference type="Proteomes" id="UP000184526"/>
    </source>
</evidence>
<proteinExistence type="predicted"/>
<dbReference type="Pfam" id="PF25538">
    <property type="entry name" value="DUF7922"/>
    <property type="match status" value="1"/>
</dbReference>
<feature type="region of interest" description="Disordered" evidence="1">
    <location>
        <begin position="165"/>
        <end position="259"/>
    </location>
</feature>
<gene>
    <name evidence="3" type="ORF">SAMN02745196_01579</name>
</gene>
<dbReference type="EMBL" id="FQXP01000005">
    <property type="protein sequence ID" value="SHH83011.1"/>
    <property type="molecule type" value="Genomic_DNA"/>
</dbReference>
<dbReference type="RefSeq" id="WP_072831474.1">
    <property type="nucleotide sequence ID" value="NZ_FQXP01000005.1"/>
</dbReference>
<feature type="compositionally biased region" description="Basic and acidic residues" evidence="1">
    <location>
        <begin position="165"/>
        <end position="187"/>
    </location>
</feature>
<name>A0A1M5W6C6_9CLOT</name>
<dbReference type="InterPro" id="IPR057682">
    <property type="entry name" value="DUF7922"/>
</dbReference>
<protein>
    <recommendedName>
        <fullName evidence="2">DUF7922 domain-containing protein</fullName>
    </recommendedName>
</protein>
<accession>A0A1M5W6C6</accession>
<reference evidence="3 4" key="1">
    <citation type="submission" date="2016-11" db="EMBL/GenBank/DDBJ databases">
        <authorList>
            <person name="Jaros S."/>
            <person name="Januszkiewicz K."/>
            <person name="Wedrychowicz H."/>
        </authorList>
    </citation>
    <scope>NUCLEOTIDE SEQUENCE [LARGE SCALE GENOMIC DNA]</scope>
    <source>
        <strain evidence="3 4">DSM 3089</strain>
    </source>
</reference>